<dbReference type="GO" id="GO:0003677">
    <property type="term" value="F:DNA binding"/>
    <property type="evidence" value="ECO:0007669"/>
    <property type="project" value="UniProtKB-KW"/>
</dbReference>
<dbReference type="GeneID" id="85306582"/>
<comment type="similarity">
    <text evidence="2">Belongs to the CENP-X/MHF2 family.</text>
</comment>
<dbReference type="InterPro" id="IPR018552">
    <property type="entry name" value="CENP-X"/>
</dbReference>
<protein>
    <submittedName>
        <fullName evidence="8">CENP-S associating centromere protein X-domain-containing protein</fullName>
    </submittedName>
</protein>
<evidence type="ECO:0000256" key="4">
    <source>
        <dbReference type="ARBA" id="ARBA00023125"/>
    </source>
</evidence>
<name>A0AAJ0CC56_9PEZI</name>
<dbReference type="GO" id="GO:0000712">
    <property type="term" value="P:resolution of meiotic recombination intermediates"/>
    <property type="evidence" value="ECO:0007669"/>
    <property type="project" value="TreeGrafter"/>
</dbReference>
<dbReference type="CDD" id="cd22921">
    <property type="entry name" value="HFD_CENP-X"/>
    <property type="match status" value="1"/>
</dbReference>
<comment type="caution">
    <text evidence="8">The sequence shown here is derived from an EMBL/GenBank/DDBJ whole genome shotgun (WGS) entry which is preliminary data.</text>
</comment>
<feature type="region of interest" description="Disordered" evidence="7">
    <location>
        <begin position="1"/>
        <end position="81"/>
    </location>
</feature>
<dbReference type="PANTHER" id="PTHR28680">
    <property type="entry name" value="CENTROMERE PROTEIN X"/>
    <property type="match status" value="1"/>
</dbReference>
<dbReference type="Proteomes" id="UP001244011">
    <property type="component" value="Unassembled WGS sequence"/>
</dbReference>
<keyword evidence="9" id="KW-1185">Reference proteome</keyword>
<evidence type="ECO:0000256" key="2">
    <source>
        <dbReference type="ARBA" id="ARBA00009359"/>
    </source>
</evidence>
<sequence>MPAKQAGTKSTAGRGRASTSKTGAAASSSTGAGSKRARRGRSSAADRAEDVEEVGSDEGGGGADDDEAEEEEDQQKTIPPELLTRLLHEFFEKDGTRVTRDANAAVARYMDIFVREAIARSAAERDGKFMEVEDLEKVAPQLLLDL</sequence>
<keyword evidence="4" id="KW-0238">DNA-binding</keyword>
<evidence type="ECO:0000313" key="9">
    <source>
        <dbReference type="Proteomes" id="UP001244011"/>
    </source>
</evidence>
<dbReference type="RefSeq" id="XP_060288986.1">
    <property type="nucleotide sequence ID" value="XM_060423395.1"/>
</dbReference>
<evidence type="ECO:0000256" key="3">
    <source>
        <dbReference type="ARBA" id="ARBA00022763"/>
    </source>
</evidence>
<evidence type="ECO:0000256" key="6">
    <source>
        <dbReference type="ARBA" id="ARBA00023242"/>
    </source>
</evidence>
<evidence type="ECO:0000256" key="5">
    <source>
        <dbReference type="ARBA" id="ARBA00023204"/>
    </source>
</evidence>
<keyword evidence="3" id="KW-0227">DNA damage</keyword>
<evidence type="ECO:0000256" key="7">
    <source>
        <dbReference type="SAM" id="MobiDB-lite"/>
    </source>
</evidence>
<dbReference type="AlphaFoldDB" id="A0AAJ0CC56"/>
<dbReference type="PANTHER" id="PTHR28680:SF1">
    <property type="entry name" value="CENTROMERE PROTEIN X"/>
    <property type="match status" value="1"/>
</dbReference>
<evidence type="ECO:0000256" key="1">
    <source>
        <dbReference type="ARBA" id="ARBA00004123"/>
    </source>
</evidence>
<dbReference type="EMBL" id="MU838997">
    <property type="protein sequence ID" value="KAK1772773.1"/>
    <property type="molecule type" value="Genomic_DNA"/>
</dbReference>
<gene>
    <name evidence="8" type="ORF">QBC33DRAFT_29918</name>
</gene>
<dbReference type="GO" id="GO:0006281">
    <property type="term" value="P:DNA repair"/>
    <property type="evidence" value="ECO:0007669"/>
    <property type="project" value="UniProtKB-KW"/>
</dbReference>
<organism evidence="8 9">
    <name type="scientific">Phialemonium atrogriseum</name>
    <dbReference type="NCBI Taxonomy" id="1093897"/>
    <lineage>
        <taxon>Eukaryota</taxon>
        <taxon>Fungi</taxon>
        <taxon>Dikarya</taxon>
        <taxon>Ascomycota</taxon>
        <taxon>Pezizomycotina</taxon>
        <taxon>Sordariomycetes</taxon>
        <taxon>Sordariomycetidae</taxon>
        <taxon>Cephalothecales</taxon>
        <taxon>Cephalothecaceae</taxon>
        <taxon>Phialemonium</taxon>
    </lineage>
</organism>
<dbReference type="Gene3D" id="6.10.130.30">
    <property type="match status" value="1"/>
</dbReference>
<feature type="compositionally biased region" description="Acidic residues" evidence="7">
    <location>
        <begin position="63"/>
        <end position="73"/>
    </location>
</feature>
<accession>A0AAJ0CC56</accession>
<evidence type="ECO:0000313" key="8">
    <source>
        <dbReference type="EMBL" id="KAK1772773.1"/>
    </source>
</evidence>
<dbReference type="GO" id="GO:0071821">
    <property type="term" value="C:FANCM-MHF complex"/>
    <property type="evidence" value="ECO:0007669"/>
    <property type="project" value="TreeGrafter"/>
</dbReference>
<reference evidence="8" key="1">
    <citation type="submission" date="2023-06" db="EMBL/GenBank/DDBJ databases">
        <title>Genome-scale phylogeny and comparative genomics of the fungal order Sordariales.</title>
        <authorList>
            <consortium name="Lawrence Berkeley National Laboratory"/>
            <person name="Hensen N."/>
            <person name="Bonometti L."/>
            <person name="Westerberg I."/>
            <person name="Brannstrom I.O."/>
            <person name="Guillou S."/>
            <person name="Cros-Aarteil S."/>
            <person name="Calhoun S."/>
            <person name="Haridas S."/>
            <person name="Kuo A."/>
            <person name="Mondo S."/>
            <person name="Pangilinan J."/>
            <person name="Riley R."/>
            <person name="Labutti K."/>
            <person name="Andreopoulos B."/>
            <person name="Lipzen A."/>
            <person name="Chen C."/>
            <person name="Yanf M."/>
            <person name="Daum C."/>
            <person name="Ng V."/>
            <person name="Clum A."/>
            <person name="Steindorff A."/>
            <person name="Ohm R."/>
            <person name="Martin F."/>
            <person name="Silar P."/>
            <person name="Natvig D."/>
            <person name="Lalanne C."/>
            <person name="Gautier V."/>
            <person name="Ament-Velasquez S.L."/>
            <person name="Kruys A."/>
            <person name="Hutchinson M.I."/>
            <person name="Powell A.J."/>
            <person name="Barry K."/>
            <person name="Miller A.N."/>
            <person name="Grigoriev I.V."/>
            <person name="Debuchy R."/>
            <person name="Gladieux P."/>
            <person name="Thoren M.H."/>
            <person name="Johannesson H."/>
        </authorList>
    </citation>
    <scope>NUCLEOTIDE SEQUENCE</scope>
    <source>
        <strain evidence="8">8032-3</strain>
    </source>
</reference>
<feature type="compositionally biased region" description="Low complexity" evidence="7">
    <location>
        <begin position="15"/>
        <end position="34"/>
    </location>
</feature>
<proteinExistence type="inferred from homology"/>
<comment type="subcellular location">
    <subcellularLocation>
        <location evidence="1">Nucleus</location>
    </subcellularLocation>
</comment>
<dbReference type="GO" id="GO:0051382">
    <property type="term" value="P:kinetochore assembly"/>
    <property type="evidence" value="ECO:0007669"/>
    <property type="project" value="InterPro"/>
</dbReference>
<keyword evidence="6" id="KW-0539">Nucleus</keyword>
<dbReference type="Pfam" id="PF09415">
    <property type="entry name" value="CENP-X"/>
    <property type="match status" value="1"/>
</dbReference>
<dbReference type="GO" id="GO:0031297">
    <property type="term" value="P:replication fork processing"/>
    <property type="evidence" value="ECO:0007669"/>
    <property type="project" value="TreeGrafter"/>
</dbReference>
<keyword evidence="5" id="KW-0234">DNA repair</keyword>